<evidence type="ECO:0000313" key="3">
    <source>
        <dbReference type="EMBL" id="SES05843.1"/>
    </source>
</evidence>
<gene>
    <name evidence="3" type="ORF">SAMN05518684_10744</name>
</gene>
<name>A0A1H9U9S0_9BACI</name>
<feature type="domain" description="Alanine racemase N-terminal" evidence="1">
    <location>
        <begin position="33"/>
        <end position="264"/>
    </location>
</feature>
<dbReference type="Gene3D" id="2.40.37.30">
    <property type="match status" value="2"/>
</dbReference>
<dbReference type="STRING" id="1601833.SAMN05518684_10744"/>
<dbReference type="InterPro" id="IPR001608">
    <property type="entry name" value="Ala_racemase_N"/>
</dbReference>
<dbReference type="RefSeq" id="WP_093051243.1">
    <property type="nucleotide sequence ID" value="NZ_FOGT01000007.1"/>
</dbReference>
<dbReference type="AlphaFoldDB" id="A0A1H9U9S0"/>
<dbReference type="OrthoDB" id="3189402at2"/>
<reference evidence="4" key="1">
    <citation type="submission" date="2016-10" db="EMBL/GenBank/DDBJ databases">
        <authorList>
            <person name="Varghese N."/>
            <person name="Submissions S."/>
        </authorList>
    </citation>
    <scope>NUCLEOTIDE SEQUENCE [LARGE SCALE GENOMIC DNA]</scope>
    <source>
        <strain evidence="4">S9</strain>
    </source>
</reference>
<proteinExistence type="predicted"/>
<dbReference type="CDD" id="cd06811">
    <property type="entry name" value="PLPDE_III_yhfX_like"/>
    <property type="match status" value="1"/>
</dbReference>
<organism evidence="3 4">
    <name type="scientific">Salipaludibacillus aurantiacus</name>
    <dbReference type="NCBI Taxonomy" id="1601833"/>
    <lineage>
        <taxon>Bacteria</taxon>
        <taxon>Bacillati</taxon>
        <taxon>Bacillota</taxon>
        <taxon>Bacilli</taxon>
        <taxon>Bacillales</taxon>
        <taxon>Bacillaceae</taxon>
    </lineage>
</organism>
<keyword evidence="4" id="KW-1185">Reference proteome</keyword>
<evidence type="ECO:0000259" key="1">
    <source>
        <dbReference type="Pfam" id="PF01168"/>
    </source>
</evidence>
<sequence length="386" mass="42616">MFLDKVRELNPGLAETGAAMHQNGTIPPNTYVIDLDMLASNVRSLASDAEKNNLELYFMSKQIGRLPQIARWIRDNGIEKAVAVEFNEGKILHEAGIKIGNIGHLVQPGKHEWEEVLRWKPEVVTLFSVVRAKQLSEAALNANMRQPVILRVIDEGDMVFPGQEGGFQLKGLLDELKELIALEGIEVVGVTSFPNFMLNDEQTGFSSTHNFSTLLKAKALLEQEGIKVRHVNGPSATCSETMPLLEEQGVTHGEPGHALTGTTPLHSKVTLPEKPAIIYVSEISHEDKEHAYVIGGGFYARGQMTGAFVGSRPETIFDNRLDAVSPSLENIDYYGMLKKNSEAERLTGQSVVYSFRTQIFVTRANVALVTGIQSGAPRLYHLERSR</sequence>
<protein>
    <submittedName>
        <fullName evidence="3">Predicted amino acid racemase</fullName>
    </submittedName>
</protein>
<dbReference type="Pfam" id="PF21279">
    <property type="entry name" value="YhfX-like_C"/>
    <property type="match status" value="1"/>
</dbReference>
<evidence type="ECO:0000313" key="4">
    <source>
        <dbReference type="Proteomes" id="UP000198571"/>
    </source>
</evidence>
<dbReference type="Pfam" id="PF01168">
    <property type="entry name" value="Ala_racemase_N"/>
    <property type="match status" value="1"/>
</dbReference>
<dbReference type="SUPFAM" id="SSF51419">
    <property type="entry name" value="PLP-binding barrel"/>
    <property type="match status" value="1"/>
</dbReference>
<dbReference type="InterPro" id="IPR029066">
    <property type="entry name" value="PLP-binding_barrel"/>
</dbReference>
<dbReference type="EMBL" id="FOGT01000007">
    <property type="protein sequence ID" value="SES05843.1"/>
    <property type="molecule type" value="Genomic_DNA"/>
</dbReference>
<dbReference type="InterPro" id="IPR048449">
    <property type="entry name" value="YhfX-like_C"/>
</dbReference>
<feature type="domain" description="YhfX-like C-terminal" evidence="2">
    <location>
        <begin position="278"/>
        <end position="379"/>
    </location>
</feature>
<dbReference type="Proteomes" id="UP000198571">
    <property type="component" value="Unassembled WGS sequence"/>
</dbReference>
<evidence type="ECO:0000259" key="2">
    <source>
        <dbReference type="Pfam" id="PF21279"/>
    </source>
</evidence>
<accession>A0A1H9U9S0</accession>